<protein>
    <recommendedName>
        <fullName evidence="3">Proteinase inhibitor I42 chagasin domain-containing protein</fullName>
    </recommendedName>
</protein>
<dbReference type="AlphaFoldDB" id="X0WYA9"/>
<organism evidence="4">
    <name type="scientific">marine sediment metagenome</name>
    <dbReference type="NCBI Taxonomy" id="412755"/>
    <lineage>
        <taxon>unclassified sequences</taxon>
        <taxon>metagenomes</taxon>
        <taxon>ecological metagenomes</taxon>
    </lineage>
</organism>
<gene>
    <name evidence="4" type="ORF">S01H1_46954</name>
</gene>
<comment type="caution">
    <text evidence="4">The sequence shown here is derived from an EMBL/GenBank/DDBJ whole genome shotgun (WGS) entry which is preliminary data.</text>
</comment>
<dbReference type="InterPro" id="IPR018990">
    <property type="entry name" value="Prot_inh_I42_chagasin"/>
</dbReference>
<evidence type="ECO:0000259" key="3">
    <source>
        <dbReference type="Pfam" id="PF09394"/>
    </source>
</evidence>
<evidence type="ECO:0000313" key="4">
    <source>
        <dbReference type="EMBL" id="GAG17731.1"/>
    </source>
</evidence>
<dbReference type="EMBL" id="BARS01030084">
    <property type="protein sequence ID" value="GAG17731.1"/>
    <property type="molecule type" value="Genomic_DNA"/>
</dbReference>
<dbReference type="GO" id="GO:0004869">
    <property type="term" value="F:cysteine-type endopeptidase inhibitor activity"/>
    <property type="evidence" value="ECO:0007669"/>
    <property type="project" value="UniProtKB-KW"/>
</dbReference>
<reference evidence="4" key="1">
    <citation type="journal article" date="2014" name="Front. Microbiol.">
        <title>High frequency of phylogenetically diverse reductive dehalogenase-homologous genes in deep subseafloor sedimentary metagenomes.</title>
        <authorList>
            <person name="Kawai M."/>
            <person name="Futagami T."/>
            <person name="Toyoda A."/>
            <person name="Takaki Y."/>
            <person name="Nishi S."/>
            <person name="Hori S."/>
            <person name="Arai W."/>
            <person name="Tsubouchi T."/>
            <person name="Morono Y."/>
            <person name="Uchiyama I."/>
            <person name="Ito T."/>
            <person name="Fujiyama A."/>
            <person name="Inagaki F."/>
            <person name="Takami H."/>
        </authorList>
    </citation>
    <scope>NUCLEOTIDE SEQUENCE</scope>
    <source>
        <strain evidence="4">Expedition CK06-06</strain>
    </source>
</reference>
<keyword evidence="2" id="KW-0789">Thiol protease inhibitor</keyword>
<proteinExistence type="predicted"/>
<keyword evidence="1" id="KW-0646">Protease inhibitor</keyword>
<sequence>IFTFKTLKKGVSTIHFEYSRPWEGDEKGELTFDLEVHAREKSGS</sequence>
<dbReference type="InterPro" id="IPR036331">
    <property type="entry name" value="Chagasin-like_sf"/>
</dbReference>
<feature type="domain" description="Proteinase inhibitor I42 chagasin" evidence="3">
    <location>
        <begin position="1"/>
        <end position="36"/>
    </location>
</feature>
<dbReference type="Gene3D" id="2.60.40.2020">
    <property type="match status" value="1"/>
</dbReference>
<dbReference type="SUPFAM" id="SSF141066">
    <property type="entry name" value="ICP-like"/>
    <property type="match status" value="1"/>
</dbReference>
<evidence type="ECO:0000256" key="2">
    <source>
        <dbReference type="ARBA" id="ARBA00022704"/>
    </source>
</evidence>
<accession>X0WYA9</accession>
<dbReference type="Pfam" id="PF09394">
    <property type="entry name" value="Inhibitor_I42"/>
    <property type="match status" value="1"/>
</dbReference>
<name>X0WYA9_9ZZZZ</name>
<evidence type="ECO:0000256" key="1">
    <source>
        <dbReference type="ARBA" id="ARBA00022690"/>
    </source>
</evidence>
<feature type="non-terminal residue" evidence="4">
    <location>
        <position position="1"/>
    </location>
</feature>